<dbReference type="Proteomes" id="UP000094020">
    <property type="component" value="Chromosome 8"/>
</dbReference>
<evidence type="ECO:0000313" key="2">
    <source>
        <dbReference type="EMBL" id="WWC71898.1"/>
    </source>
</evidence>
<reference evidence="1" key="3">
    <citation type="submission" date="2016-07" db="EMBL/GenBank/DDBJ databases">
        <title>Evolution of pathogenesis and genome organization in the Tremellales.</title>
        <authorList>
            <person name="Cuomo C."/>
            <person name="Litvintseva A."/>
            <person name="Heitman J."/>
            <person name="Chen Y."/>
            <person name="Sun S."/>
            <person name="Springer D."/>
            <person name="Dromer F."/>
            <person name="Young S."/>
            <person name="Zeng Q."/>
            <person name="Chapman S."/>
            <person name="Gujja S."/>
            <person name="Saif S."/>
            <person name="Birren B."/>
        </authorList>
    </citation>
    <scope>NUCLEOTIDE SEQUENCE</scope>
    <source>
        <strain evidence="1">CBS 10737</strain>
    </source>
</reference>
<dbReference type="EMBL" id="KI894012">
    <property type="protein sequence ID" value="OCF48990.1"/>
    <property type="molecule type" value="Genomic_DNA"/>
</dbReference>
<dbReference type="AlphaFoldDB" id="A0A1B9I0D1"/>
<reference evidence="1" key="1">
    <citation type="submission" date="2013-07" db="EMBL/GenBank/DDBJ databases">
        <title>The Genome Sequence of Cryptococcus pinus CBS10737.</title>
        <authorList>
            <consortium name="The Broad Institute Genome Sequencing Platform"/>
            <person name="Cuomo C."/>
            <person name="Litvintseva A."/>
            <person name="Chen Y."/>
            <person name="Heitman J."/>
            <person name="Sun S."/>
            <person name="Springer D."/>
            <person name="Dromer F."/>
            <person name="Young S.K."/>
            <person name="Zeng Q."/>
            <person name="Gargeya S."/>
            <person name="Fitzgerald M."/>
            <person name="Abouelleil A."/>
            <person name="Alvarado L."/>
            <person name="Berlin A.M."/>
            <person name="Chapman S.B."/>
            <person name="Dewar J."/>
            <person name="Goldberg J."/>
            <person name="Griggs A."/>
            <person name="Gujja S."/>
            <person name="Hansen M."/>
            <person name="Howarth C."/>
            <person name="Imamovic A."/>
            <person name="Larimer J."/>
            <person name="McCowan C."/>
            <person name="Murphy C."/>
            <person name="Pearson M."/>
            <person name="Priest M."/>
            <person name="Roberts A."/>
            <person name="Saif S."/>
            <person name="Shea T."/>
            <person name="Sykes S."/>
            <person name="Wortman J."/>
            <person name="Nusbaum C."/>
            <person name="Birren B."/>
        </authorList>
    </citation>
    <scope>NUCLEOTIDE SEQUENCE [LARGE SCALE GENOMIC DNA]</scope>
    <source>
        <strain evidence="1">CBS 10737</strain>
    </source>
</reference>
<dbReference type="RefSeq" id="XP_019010209.1">
    <property type="nucleotide sequence ID" value="XM_019156407.1"/>
</dbReference>
<dbReference type="GeneID" id="30173046"/>
<organism evidence="1">
    <name type="scientific">Kwoniella pini CBS 10737</name>
    <dbReference type="NCBI Taxonomy" id="1296096"/>
    <lineage>
        <taxon>Eukaryota</taxon>
        <taxon>Fungi</taxon>
        <taxon>Dikarya</taxon>
        <taxon>Basidiomycota</taxon>
        <taxon>Agaricomycotina</taxon>
        <taxon>Tremellomycetes</taxon>
        <taxon>Tremellales</taxon>
        <taxon>Cryptococcaceae</taxon>
        <taxon>Kwoniella</taxon>
    </lineage>
</organism>
<keyword evidence="3" id="KW-1185">Reference proteome</keyword>
<name>A0A1B9I0D1_9TREE</name>
<sequence>MSSYATTFGLPSHRDFQEIEVEPSEAYDDREDYWDFRSSDSVTKANYTIVPILNAGGEETFLRIEFKDGVSIISDCNLDRLSRKQEETCCLLAATSVNGRK</sequence>
<dbReference type="EMBL" id="CP144526">
    <property type="protein sequence ID" value="WWC71898.1"/>
    <property type="molecule type" value="Genomic_DNA"/>
</dbReference>
<gene>
    <name evidence="1" type="ORF">I206_04677</name>
    <name evidence="2" type="ORF">I206_105857</name>
</gene>
<proteinExistence type="predicted"/>
<evidence type="ECO:0000313" key="3">
    <source>
        <dbReference type="Proteomes" id="UP000094020"/>
    </source>
</evidence>
<reference evidence="2" key="4">
    <citation type="submission" date="2024-02" db="EMBL/GenBank/DDBJ databases">
        <title>Comparative genomics of Cryptococcus and Kwoniella reveals pathogenesis evolution and contrasting modes of karyotype evolution via chromosome fusion or intercentromeric recombination.</title>
        <authorList>
            <person name="Coelho M.A."/>
            <person name="David-Palma M."/>
            <person name="Shea T."/>
            <person name="Bowers K."/>
            <person name="McGinley-Smith S."/>
            <person name="Mohammad A.W."/>
            <person name="Gnirke A."/>
            <person name="Yurkov A.M."/>
            <person name="Nowrousian M."/>
            <person name="Sun S."/>
            <person name="Cuomo C.A."/>
            <person name="Heitman J."/>
        </authorList>
    </citation>
    <scope>NUCLEOTIDE SEQUENCE</scope>
    <source>
        <strain evidence="2">CBS 10737</strain>
    </source>
</reference>
<dbReference type="KEGG" id="kpin:30173046"/>
<reference evidence="2" key="2">
    <citation type="submission" date="2013-07" db="EMBL/GenBank/DDBJ databases">
        <authorList>
            <consortium name="The Broad Institute Genome Sequencing Platform"/>
            <person name="Cuomo C."/>
            <person name="Litvintseva A."/>
            <person name="Chen Y."/>
            <person name="Heitman J."/>
            <person name="Sun S."/>
            <person name="Springer D."/>
            <person name="Dromer F."/>
            <person name="Young S.K."/>
            <person name="Zeng Q."/>
            <person name="Gargeya S."/>
            <person name="Fitzgerald M."/>
            <person name="Abouelleil A."/>
            <person name="Alvarado L."/>
            <person name="Berlin A.M."/>
            <person name="Chapman S.B."/>
            <person name="Dewar J."/>
            <person name="Goldberg J."/>
            <person name="Griggs A."/>
            <person name="Gujja S."/>
            <person name="Hansen M."/>
            <person name="Howarth C."/>
            <person name="Imamovic A."/>
            <person name="Larimer J."/>
            <person name="McCowan C."/>
            <person name="Murphy C."/>
            <person name="Pearson M."/>
            <person name="Priest M."/>
            <person name="Roberts A."/>
            <person name="Saif S."/>
            <person name="Shea T."/>
            <person name="Sykes S."/>
            <person name="Wortman J."/>
            <person name="Nusbaum C."/>
            <person name="Birren B."/>
        </authorList>
    </citation>
    <scope>NUCLEOTIDE SEQUENCE</scope>
    <source>
        <strain evidence="2">CBS 10737</strain>
    </source>
</reference>
<accession>A0A1B9I0D1</accession>
<evidence type="ECO:0000313" key="1">
    <source>
        <dbReference type="EMBL" id="OCF48990.1"/>
    </source>
</evidence>
<protein>
    <submittedName>
        <fullName evidence="1">Uncharacterized protein</fullName>
    </submittedName>
</protein>